<gene>
    <name evidence="14" type="primary">BnaA06g37450D</name>
    <name evidence="14" type="ORF">GSBRNA2T00072084001</name>
</gene>
<accession>A0A078JP58</accession>
<feature type="chain" id="PRO_5001739775" description="RING-type E3 ubiquitin transferase" evidence="11">
    <location>
        <begin position="25"/>
        <end position="998"/>
    </location>
</feature>
<evidence type="ECO:0000256" key="5">
    <source>
        <dbReference type="ARBA" id="ARBA00022679"/>
    </source>
</evidence>
<feature type="domain" description="SWEET-like" evidence="12">
    <location>
        <begin position="684"/>
        <end position="954"/>
    </location>
</feature>
<dbReference type="InterPro" id="IPR057425">
    <property type="entry name" value="DUF2921_N"/>
</dbReference>
<dbReference type="InterPro" id="IPR021319">
    <property type="entry name" value="DUF2921"/>
</dbReference>
<evidence type="ECO:0000256" key="6">
    <source>
        <dbReference type="ARBA" id="ARBA00022692"/>
    </source>
</evidence>
<dbReference type="PaxDb" id="3708-A0A078JP58"/>
<feature type="domain" description="DUF2921" evidence="13">
    <location>
        <begin position="288"/>
        <end position="480"/>
    </location>
</feature>
<dbReference type="GO" id="GO:0061630">
    <property type="term" value="F:ubiquitin protein ligase activity"/>
    <property type="evidence" value="ECO:0007669"/>
    <property type="project" value="UniProtKB-EC"/>
</dbReference>
<keyword evidence="8 10" id="KW-1133">Transmembrane helix</keyword>
<feature type="domain" description="DUF2921" evidence="13">
    <location>
        <begin position="63"/>
        <end position="269"/>
    </location>
</feature>
<feature type="transmembrane region" description="Helical" evidence="10">
    <location>
        <begin position="925"/>
        <end position="947"/>
    </location>
</feature>
<evidence type="ECO:0000259" key="12">
    <source>
        <dbReference type="Pfam" id="PF11145"/>
    </source>
</evidence>
<dbReference type="Gramene" id="CDY68240">
    <property type="protein sequence ID" value="CDY68240"/>
    <property type="gene ID" value="GSBRNA2T00072084001"/>
</dbReference>
<keyword evidence="9 10" id="KW-0472">Membrane</keyword>
<dbReference type="STRING" id="3708.A0A078JP58"/>
<reference evidence="14 15" key="1">
    <citation type="journal article" date="2014" name="Science">
        <title>Plant genetics. Early allopolyploid evolution in the post-Neolithic Brassica napus oilseed genome.</title>
        <authorList>
            <person name="Chalhoub B."/>
            <person name="Denoeud F."/>
            <person name="Liu S."/>
            <person name="Parkin I.A."/>
            <person name="Tang H."/>
            <person name="Wang X."/>
            <person name="Chiquet J."/>
            <person name="Belcram H."/>
            <person name="Tong C."/>
            <person name="Samans B."/>
            <person name="Correa M."/>
            <person name="Da Silva C."/>
            <person name="Just J."/>
            <person name="Falentin C."/>
            <person name="Koh C.S."/>
            <person name="Le Clainche I."/>
            <person name="Bernard M."/>
            <person name="Bento P."/>
            <person name="Noel B."/>
            <person name="Labadie K."/>
            <person name="Alberti A."/>
            <person name="Charles M."/>
            <person name="Arnaud D."/>
            <person name="Guo H."/>
            <person name="Daviaud C."/>
            <person name="Alamery S."/>
            <person name="Jabbari K."/>
            <person name="Zhao M."/>
            <person name="Edger P.P."/>
            <person name="Chelaifa H."/>
            <person name="Tack D."/>
            <person name="Lassalle G."/>
            <person name="Mestiri I."/>
            <person name="Schnel N."/>
            <person name="Le Paslier M.C."/>
            <person name="Fan G."/>
            <person name="Renault V."/>
            <person name="Bayer P.E."/>
            <person name="Golicz A.A."/>
            <person name="Manoli S."/>
            <person name="Lee T.H."/>
            <person name="Thi V.H."/>
            <person name="Chalabi S."/>
            <person name="Hu Q."/>
            <person name="Fan C."/>
            <person name="Tollenaere R."/>
            <person name="Lu Y."/>
            <person name="Battail C."/>
            <person name="Shen J."/>
            <person name="Sidebottom C.H."/>
            <person name="Wang X."/>
            <person name="Canaguier A."/>
            <person name="Chauveau A."/>
            <person name="Berard A."/>
            <person name="Deniot G."/>
            <person name="Guan M."/>
            <person name="Liu Z."/>
            <person name="Sun F."/>
            <person name="Lim Y.P."/>
            <person name="Lyons E."/>
            <person name="Town C.D."/>
            <person name="Bancroft I."/>
            <person name="Wang X."/>
            <person name="Meng J."/>
            <person name="Ma J."/>
            <person name="Pires J.C."/>
            <person name="King G.J."/>
            <person name="Brunel D."/>
            <person name="Delourme R."/>
            <person name="Renard M."/>
            <person name="Aury J.M."/>
            <person name="Adams K.L."/>
            <person name="Batley J."/>
            <person name="Snowdon R.J."/>
            <person name="Tost J."/>
            <person name="Edwards D."/>
            <person name="Zhou Y."/>
            <person name="Hua W."/>
            <person name="Sharpe A.G."/>
            <person name="Paterson A.H."/>
            <person name="Guan C."/>
            <person name="Wincker P."/>
        </authorList>
    </citation>
    <scope>NUCLEOTIDE SEQUENCE [LARGE SCALE GENOMIC DNA]</scope>
    <source>
        <strain evidence="15">cv. Darmor-bzh</strain>
    </source>
</reference>
<evidence type="ECO:0000313" key="15">
    <source>
        <dbReference type="Proteomes" id="UP000028999"/>
    </source>
</evidence>
<evidence type="ECO:0000259" key="13">
    <source>
        <dbReference type="Pfam" id="PF25333"/>
    </source>
</evidence>
<dbReference type="EC" id="2.3.2.27" evidence="4"/>
<feature type="signal peptide" evidence="11">
    <location>
        <begin position="1"/>
        <end position="24"/>
    </location>
</feature>
<dbReference type="Pfam" id="PF25333">
    <property type="entry name" value="DUF2921_N"/>
    <property type="match status" value="3"/>
</dbReference>
<dbReference type="EMBL" id="LK037040">
    <property type="protein sequence ID" value="CDY68240.1"/>
    <property type="molecule type" value="Genomic_DNA"/>
</dbReference>
<evidence type="ECO:0000313" key="14">
    <source>
        <dbReference type="EMBL" id="CDY68240.1"/>
    </source>
</evidence>
<evidence type="ECO:0000256" key="3">
    <source>
        <dbReference type="ARBA" id="ARBA00004906"/>
    </source>
</evidence>
<name>A0A078JP58_BRANA</name>
<proteinExistence type="predicted"/>
<dbReference type="GO" id="GO:0012505">
    <property type="term" value="C:endomembrane system"/>
    <property type="evidence" value="ECO:0007669"/>
    <property type="project" value="UniProtKB-SubCell"/>
</dbReference>
<evidence type="ECO:0000256" key="2">
    <source>
        <dbReference type="ARBA" id="ARBA00004127"/>
    </source>
</evidence>
<feature type="transmembrane region" description="Helical" evidence="10">
    <location>
        <begin position="851"/>
        <end position="872"/>
    </location>
</feature>
<dbReference type="Proteomes" id="UP000028999">
    <property type="component" value="Unassembled WGS sequence"/>
</dbReference>
<feature type="transmembrane region" description="Helical" evidence="10">
    <location>
        <begin position="884"/>
        <end position="902"/>
    </location>
</feature>
<evidence type="ECO:0000256" key="4">
    <source>
        <dbReference type="ARBA" id="ARBA00012483"/>
    </source>
</evidence>
<organism evidence="14 15">
    <name type="scientific">Brassica napus</name>
    <name type="common">Rape</name>
    <dbReference type="NCBI Taxonomy" id="3708"/>
    <lineage>
        <taxon>Eukaryota</taxon>
        <taxon>Viridiplantae</taxon>
        <taxon>Streptophyta</taxon>
        <taxon>Embryophyta</taxon>
        <taxon>Tracheophyta</taxon>
        <taxon>Spermatophyta</taxon>
        <taxon>Magnoliopsida</taxon>
        <taxon>eudicotyledons</taxon>
        <taxon>Gunneridae</taxon>
        <taxon>Pentapetalae</taxon>
        <taxon>rosids</taxon>
        <taxon>malvids</taxon>
        <taxon>Brassicales</taxon>
        <taxon>Brassicaceae</taxon>
        <taxon>Brassiceae</taxon>
        <taxon>Brassica</taxon>
    </lineage>
</organism>
<feature type="transmembrane region" description="Helical" evidence="10">
    <location>
        <begin position="777"/>
        <end position="797"/>
    </location>
</feature>
<evidence type="ECO:0000256" key="1">
    <source>
        <dbReference type="ARBA" id="ARBA00000900"/>
    </source>
</evidence>
<keyword evidence="7" id="KW-0833">Ubl conjugation pathway</keyword>
<evidence type="ECO:0000256" key="8">
    <source>
        <dbReference type="ARBA" id="ARBA00022989"/>
    </source>
</evidence>
<comment type="pathway">
    <text evidence="3">Protein modification; protein ubiquitination.</text>
</comment>
<keyword evidence="15" id="KW-1185">Reference proteome</keyword>
<evidence type="ECO:0000256" key="11">
    <source>
        <dbReference type="SAM" id="SignalP"/>
    </source>
</evidence>
<keyword evidence="11" id="KW-0732">Signal</keyword>
<sequence length="998" mass="112208">MKTLNLLPLIFFSSLLSSSPVTLAAFSELGYSTVYADSTPASFGEYREDQPSPKISYDRLIEVRRNCKSVLSSASELNIDSISRDLRKAKKSLSFRNGDWSQPPGGDSPILPFRSTNSSTKPLNLVSFRVTDLDLPHRTKRYVGVNGVLLLAISTFGDLASRGAREFELWPSHTQLKINFQGVYVENDNDQERVLCMLGETMLPSRDAESPSDPWKWVKDHEAPPLLQDDQIRLILRYPKAFTLTTRVIQGEVKSLNQKPNLKHFDKISISSQLSNSAQYSFFSDELVSKACDKNITISTITGIDVYKGKGFCNLLQRVSYNAPFTVLPNWKCNGTDEFCRKLGPFASDGDIKSTDGGFKDVSLYMQNIHCQETAAKSDANAVTKVSAVFRAVHPSENLYLSGRRSGLDNMTVTAEGVWKPSSGQLCMVACRRGEADGCNTRVCLYIPTTFSIRQRSILVGTFSCLNAEKNQTQSFSALSFEKLVDPVDMQNYFQSSSVTHPFYSYSKTDEAGSILERNQEFSFATIIKKSVMKFPKLEDSEDSLSSLSLLAEDLTFHTPAFNEGKTLMTNFGMDVLSLGPLFGLFWRSSNASIDEQTTPYKTKDQYTEKQLLLNVSAQISLTSGNFSKIFLEGLYDEHTGRMYLVGCRDVRASWEVLSASGDLESGLDCLMDLKTTPIFYRRQREDILSRAGVEGILRVLTLTFSIGCITSQLFYFGTSTDSVPFVSLVMLGVQAIGYSLPLITGAEALFKRKASASGTAYEKPSYDLQRSQWFNVIDYTVKLLVMVCFLLTLRLCQKVWKSRVRLLTRTTPQEPHKVPSDRRVLLVSLFLHALGYILALVLHPARTERFAQYIGLVQDFFLLPQVIGNFIWQIDSKQPLRKLYYLGITLVRLFPHVYDYIVGSVPDPYFIGEEHEFVNPNLDFFSKFGDVAIPVTAVLLAVVVFVQQRWDYDKLSQALSFGRFRILPSRSVKYERVMSESEMVSRVSVNGNHSDEE</sequence>
<comment type="subcellular location">
    <subcellularLocation>
        <location evidence="2">Endomembrane system</location>
        <topology evidence="2">Multi-pass membrane protein</topology>
    </subcellularLocation>
</comment>
<dbReference type="PANTHER" id="PTHR33389">
    <property type="entry name" value="FAMILY PROTEIN, PUTATIVE (DUF2921)-RELATED"/>
    <property type="match status" value="1"/>
</dbReference>
<feature type="transmembrane region" description="Helical" evidence="10">
    <location>
        <begin position="724"/>
        <end position="744"/>
    </location>
</feature>
<evidence type="ECO:0000256" key="10">
    <source>
        <dbReference type="SAM" id="Phobius"/>
    </source>
</evidence>
<keyword evidence="6 10" id="KW-0812">Transmembrane</keyword>
<dbReference type="AlphaFoldDB" id="A0A078JP58"/>
<keyword evidence="5" id="KW-0808">Transferase</keyword>
<comment type="catalytic activity">
    <reaction evidence="1">
        <text>S-ubiquitinyl-[E2 ubiquitin-conjugating enzyme]-L-cysteine + [acceptor protein]-L-lysine = [E2 ubiquitin-conjugating enzyme]-L-cysteine + N(6)-ubiquitinyl-[acceptor protein]-L-lysine.</text>
        <dbReference type="EC" id="2.3.2.27"/>
    </reaction>
</comment>
<feature type="domain" description="DUF2921" evidence="13">
    <location>
        <begin position="520"/>
        <end position="675"/>
    </location>
</feature>
<dbReference type="Pfam" id="PF11145">
    <property type="entry name" value="DUF2921"/>
    <property type="match status" value="1"/>
</dbReference>
<protein>
    <recommendedName>
        <fullName evidence="4">RING-type E3 ubiquitin transferase</fullName>
        <ecNumber evidence="4">2.3.2.27</ecNumber>
    </recommendedName>
</protein>
<evidence type="ECO:0000256" key="7">
    <source>
        <dbReference type="ARBA" id="ARBA00022786"/>
    </source>
</evidence>
<dbReference type="OMA" id="EVKKECA"/>
<feature type="transmembrane region" description="Helical" evidence="10">
    <location>
        <begin position="825"/>
        <end position="845"/>
    </location>
</feature>
<evidence type="ECO:0000256" key="9">
    <source>
        <dbReference type="ARBA" id="ARBA00023136"/>
    </source>
</evidence>
<dbReference type="PANTHER" id="PTHR33389:SF4">
    <property type="entry name" value="PII, URIDYLYLTRANSFERASE (DUF2921)"/>
    <property type="match status" value="1"/>
</dbReference>
<feature type="transmembrane region" description="Helical" evidence="10">
    <location>
        <begin position="696"/>
        <end position="717"/>
    </location>
</feature>